<keyword evidence="4" id="KW-1185">Reference proteome</keyword>
<comment type="caution">
    <text evidence="3">The sequence shown here is derived from an EMBL/GenBank/DDBJ whole genome shotgun (WGS) entry which is preliminary data.</text>
</comment>
<evidence type="ECO:0000313" key="3">
    <source>
        <dbReference type="EMBL" id="TWB30513.1"/>
    </source>
</evidence>
<feature type="chain" id="PRO_5022132700" evidence="2">
    <location>
        <begin position="28"/>
        <end position="115"/>
    </location>
</feature>
<dbReference type="EMBL" id="VITO01000002">
    <property type="protein sequence ID" value="TWB30513.1"/>
    <property type="molecule type" value="Genomic_DNA"/>
</dbReference>
<name>A0A560G9D6_9PROT</name>
<dbReference type="Proteomes" id="UP000316545">
    <property type="component" value="Unassembled WGS sequence"/>
</dbReference>
<gene>
    <name evidence="3" type="ORF">FBZ88_10278</name>
</gene>
<reference evidence="3 4" key="1">
    <citation type="submission" date="2019-06" db="EMBL/GenBank/DDBJ databases">
        <title>Genomic Encyclopedia of Type Strains, Phase IV (KMG-V): Genome sequencing to study the core and pangenomes of soil and plant-associated prokaryotes.</title>
        <authorList>
            <person name="Whitman W."/>
        </authorList>
    </citation>
    <scope>NUCLEOTIDE SEQUENCE [LARGE SCALE GENOMIC DNA]</scope>
    <source>
        <strain evidence="3 4">BR 11865</strain>
    </source>
</reference>
<feature type="compositionally biased region" description="Pro residues" evidence="1">
    <location>
        <begin position="99"/>
        <end position="115"/>
    </location>
</feature>
<feature type="signal peptide" evidence="2">
    <location>
        <begin position="1"/>
        <end position="27"/>
    </location>
</feature>
<evidence type="ECO:0000256" key="2">
    <source>
        <dbReference type="SAM" id="SignalP"/>
    </source>
</evidence>
<dbReference type="Pfam" id="PF20084">
    <property type="entry name" value="TrbK"/>
    <property type="match status" value="1"/>
</dbReference>
<dbReference type="AlphaFoldDB" id="A0A560G9D6"/>
<evidence type="ECO:0000313" key="4">
    <source>
        <dbReference type="Proteomes" id="UP000316545"/>
    </source>
</evidence>
<sequence length="115" mass="12300">MKTRTLVAAVAAAAAVTAGSIALFARAADPTVEQLLADHALLRQELDRCRDLGMKAVDDSRCKVADEAERQRFMGKGAGQYNPLPVNLFPNTPDMLIPAQPPQTAPPKTEPPHGQ</sequence>
<dbReference type="NCBIfam" id="TIGR04360">
    <property type="entry name" value="other_trbK"/>
    <property type="match status" value="1"/>
</dbReference>
<dbReference type="RefSeq" id="WP_145615384.1">
    <property type="nucleotide sequence ID" value="NZ_VITO01000002.1"/>
</dbReference>
<keyword evidence="2" id="KW-0732">Signal</keyword>
<protein>
    <submittedName>
        <fullName evidence="3">Conjugative transfer region protein TrbK</fullName>
    </submittedName>
</protein>
<accession>A0A560G9D6</accession>
<feature type="region of interest" description="Disordered" evidence="1">
    <location>
        <begin position="82"/>
        <end position="115"/>
    </location>
</feature>
<organism evidence="3 4">
    <name type="scientific">Nitrospirillum amazonense</name>
    <dbReference type="NCBI Taxonomy" id="28077"/>
    <lineage>
        <taxon>Bacteria</taxon>
        <taxon>Pseudomonadati</taxon>
        <taxon>Pseudomonadota</taxon>
        <taxon>Alphaproteobacteria</taxon>
        <taxon>Rhodospirillales</taxon>
        <taxon>Azospirillaceae</taxon>
        <taxon>Nitrospirillum</taxon>
    </lineage>
</organism>
<proteinExistence type="predicted"/>
<dbReference type="InterPro" id="IPR027587">
    <property type="entry name" value="TrbK"/>
</dbReference>
<evidence type="ECO:0000256" key="1">
    <source>
        <dbReference type="SAM" id="MobiDB-lite"/>
    </source>
</evidence>